<dbReference type="RefSeq" id="XP_030981496.1">
    <property type="nucleotide sequence ID" value="XM_031127915.1"/>
</dbReference>
<keyword evidence="3 4" id="KW-0687">Ribonucleoprotein</keyword>
<dbReference type="PANTHER" id="PTHR13501:SF10">
    <property type="entry name" value="LARGE RIBOSOMAL SUBUNIT PROTEIN UL22M"/>
    <property type="match status" value="1"/>
</dbReference>
<dbReference type="PANTHER" id="PTHR13501">
    <property type="entry name" value="CHLOROPLAST 50S RIBOSOMAL PROTEIN L22-RELATED"/>
    <property type="match status" value="1"/>
</dbReference>
<proteinExistence type="inferred from homology"/>
<dbReference type="Gene3D" id="3.90.470.10">
    <property type="entry name" value="Ribosomal protein L22/L17"/>
    <property type="match status" value="1"/>
</dbReference>
<evidence type="ECO:0000256" key="4">
    <source>
        <dbReference type="RuleBase" id="RU004005"/>
    </source>
</evidence>
<evidence type="ECO:0000313" key="5">
    <source>
        <dbReference type="Proteomes" id="UP000515153"/>
    </source>
</evidence>
<dbReference type="KEGG" id="pgri:PgNI_07911"/>
<sequence length="348" mass="39565">MSLHLPIRRALAAASTARPISCQQQLRSFFGRKNFFKKASTENKTDLTSQNIQDALKRQQDQTANDKANTAAYQERLGQTKLGSQSIFDEKDDVEAVHTAVPDQGRNKASAADAARKPGTVPGLVKTYEAMCRSTDPDPRGNMRFTRKMVTRYVSRALDPEGRETKAERLARTERTLTYRGPVWRLGPKKHVKLARQIAGRTVDDAMIQMRFSKKKFARDIGITLDAARDEAAVVAGMGLKEPAANKFKAEKIQLKDGQWVTITDPNKLYIEQAWVNNGRKVFAGFVYPARRGHIPKWSIPTNLNLVLKEQRTLIRQYKERKAKEDARKPWVHLPNRPVTAQRQHYSW</sequence>
<accession>A0A6P8B2N6</accession>
<reference evidence="6" key="2">
    <citation type="submission" date="2019-10" db="EMBL/GenBank/DDBJ databases">
        <authorList>
            <consortium name="NCBI Genome Project"/>
        </authorList>
    </citation>
    <scope>NUCLEOTIDE SEQUENCE</scope>
    <source>
        <strain evidence="6">NI907</strain>
    </source>
</reference>
<evidence type="ECO:0000256" key="1">
    <source>
        <dbReference type="ARBA" id="ARBA00009451"/>
    </source>
</evidence>
<gene>
    <name evidence="6" type="ORF">PgNI_07911</name>
</gene>
<name>A0A6P8B2N6_PYRGI</name>
<dbReference type="Pfam" id="PF00237">
    <property type="entry name" value="Ribosomal_L22"/>
    <property type="match status" value="1"/>
</dbReference>
<dbReference type="InterPro" id="IPR036394">
    <property type="entry name" value="Ribosomal_uL22_sf"/>
</dbReference>
<comment type="similarity">
    <text evidence="1 4">Belongs to the universal ribosomal protein uL22 family.</text>
</comment>
<keyword evidence="2 4" id="KW-0689">Ribosomal protein</keyword>
<dbReference type="InterPro" id="IPR047867">
    <property type="entry name" value="Ribosomal_uL22_bac/org-type"/>
</dbReference>
<dbReference type="GO" id="GO:0006412">
    <property type="term" value="P:translation"/>
    <property type="evidence" value="ECO:0007669"/>
    <property type="project" value="InterPro"/>
</dbReference>
<evidence type="ECO:0000256" key="3">
    <source>
        <dbReference type="ARBA" id="ARBA00023274"/>
    </source>
</evidence>
<reference evidence="6" key="3">
    <citation type="submission" date="2025-08" db="UniProtKB">
        <authorList>
            <consortium name="RefSeq"/>
        </authorList>
    </citation>
    <scope>IDENTIFICATION</scope>
    <source>
        <strain evidence="6">NI907</strain>
    </source>
</reference>
<dbReference type="SUPFAM" id="SSF54843">
    <property type="entry name" value="Ribosomal protein L22"/>
    <property type="match status" value="1"/>
</dbReference>
<dbReference type="GO" id="GO:0003735">
    <property type="term" value="F:structural constituent of ribosome"/>
    <property type="evidence" value="ECO:0007669"/>
    <property type="project" value="InterPro"/>
</dbReference>
<protein>
    <recommendedName>
        <fullName evidence="7">Mitochondrial large ribosomal subunit</fullName>
    </recommendedName>
</protein>
<dbReference type="AlphaFoldDB" id="A0A6P8B2N6"/>
<dbReference type="GO" id="GO:0015934">
    <property type="term" value="C:large ribosomal subunit"/>
    <property type="evidence" value="ECO:0007669"/>
    <property type="project" value="InterPro"/>
</dbReference>
<reference evidence="6" key="1">
    <citation type="journal article" date="2019" name="Mol. Biol. Evol.">
        <title>Blast fungal genomes show frequent chromosomal changes, gene gains and losses, and effector gene turnover.</title>
        <authorList>
            <person name="Gomez Luciano L.B."/>
            <person name="Jason Tsai I."/>
            <person name="Chuma I."/>
            <person name="Tosa Y."/>
            <person name="Chen Y.H."/>
            <person name="Li J.Y."/>
            <person name="Li M.Y."/>
            <person name="Jade Lu M.Y."/>
            <person name="Nakayashiki H."/>
            <person name="Li W.H."/>
        </authorList>
    </citation>
    <scope>NUCLEOTIDE SEQUENCE</scope>
    <source>
        <strain evidence="6">NI907</strain>
    </source>
</reference>
<evidence type="ECO:0000313" key="6">
    <source>
        <dbReference type="RefSeq" id="XP_030981496.1"/>
    </source>
</evidence>
<dbReference type="InterPro" id="IPR001063">
    <property type="entry name" value="Ribosomal_uL22"/>
</dbReference>
<dbReference type="Proteomes" id="UP000515153">
    <property type="component" value="Unplaced"/>
</dbReference>
<keyword evidence="5" id="KW-1185">Reference proteome</keyword>
<dbReference type="GeneID" id="41962824"/>
<organism evidence="5 6">
    <name type="scientific">Pyricularia grisea</name>
    <name type="common">Crabgrass-specific blast fungus</name>
    <name type="synonym">Magnaporthe grisea</name>
    <dbReference type="NCBI Taxonomy" id="148305"/>
    <lineage>
        <taxon>Eukaryota</taxon>
        <taxon>Fungi</taxon>
        <taxon>Dikarya</taxon>
        <taxon>Ascomycota</taxon>
        <taxon>Pezizomycotina</taxon>
        <taxon>Sordariomycetes</taxon>
        <taxon>Sordariomycetidae</taxon>
        <taxon>Magnaporthales</taxon>
        <taxon>Pyriculariaceae</taxon>
        <taxon>Pyricularia</taxon>
    </lineage>
</organism>
<evidence type="ECO:0008006" key="7">
    <source>
        <dbReference type="Google" id="ProtNLM"/>
    </source>
</evidence>
<evidence type="ECO:0000256" key="2">
    <source>
        <dbReference type="ARBA" id="ARBA00022980"/>
    </source>
</evidence>